<evidence type="ECO:0000259" key="4">
    <source>
        <dbReference type="PROSITE" id="PS01124"/>
    </source>
</evidence>
<keyword evidence="3" id="KW-0804">Transcription</keyword>
<dbReference type="SUPFAM" id="SSF46689">
    <property type="entry name" value="Homeodomain-like"/>
    <property type="match status" value="2"/>
</dbReference>
<dbReference type="Proteomes" id="UP000838672">
    <property type="component" value="Unassembled WGS sequence"/>
</dbReference>
<keyword evidence="1" id="KW-0805">Transcription regulation</keyword>
<dbReference type="PANTHER" id="PTHR43280:SF10">
    <property type="entry name" value="REGULATORY PROTEIN POCR"/>
    <property type="match status" value="1"/>
</dbReference>
<evidence type="ECO:0000313" key="5">
    <source>
        <dbReference type="EMBL" id="CAH0532762.1"/>
    </source>
</evidence>
<dbReference type="EMBL" id="CAKLDI010000001">
    <property type="protein sequence ID" value="CAH0532762.1"/>
    <property type="molecule type" value="Genomic_DNA"/>
</dbReference>
<dbReference type="InterPro" id="IPR020449">
    <property type="entry name" value="Tscrpt_reg_AraC-type_HTH"/>
</dbReference>
<proteinExistence type="predicted"/>
<dbReference type="InterPro" id="IPR018060">
    <property type="entry name" value="HTH_AraC"/>
</dbReference>
<comment type="caution">
    <text evidence="5">The sequence shown here is derived from an EMBL/GenBank/DDBJ whole genome shotgun (WGS) entry which is preliminary data.</text>
</comment>
<dbReference type="PROSITE" id="PS01124">
    <property type="entry name" value="HTH_ARAC_FAMILY_2"/>
    <property type="match status" value="1"/>
</dbReference>
<name>A0ABM8ZR31_9VIBR</name>
<evidence type="ECO:0000256" key="3">
    <source>
        <dbReference type="ARBA" id="ARBA00023163"/>
    </source>
</evidence>
<accession>A0ABM8ZR31</accession>
<dbReference type="InterPro" id="IPR018062">
    <property type="entry name" value="HTH_AraC-typ_CS"/>
</dbReference>
<dbReference type="PRINTS" id="PR00032">
    <property type="entry name" value="HTHARAC"/>
</dbReference>
<protein>
    <submittedName>
        <fullName evidence="5">HTH-type transcriptional activator RhaR</fullName>
    </submittedName>
</protein>
<evidence type="ECO:0000256" key="1">
    <source>
        <dbReference type="ARBA" id="ARBA00023015"/>
    </source>
</evidence>
<feature type="domain" description="HTH araC/xylS-type" evidence="4">
    <location>
        <begin position="180"/>
        <end position="278"/>
    </location>
</feature>
<keyword evidence="6" id="KW-1185">Reference proteome</keyword>
<sequence length="287" mass="33548">MDRTYLIDALEHYASHQSTIGQVLHAGHLPTPPPMAYQVHFTRVEMVLIGELEMEMGSKMGMEERHIMQAGDVLYVPAESWNKPNWTQPVVTLSVLVGKQNFGMSLLSWDGEQFDASIKESVARRGPRTGTFVLQALEEMTWQMGDQQTQRLLIRTLCSHILYLIHHPATTYSKSKTLFDTVRDYLEHHYHEPLSRESVAEHFYVSPNYLSQLFQKESKHKFNEYLNHVRLERAKFLLKEYDMKVKEVAHRCGFSDSNYFCRVFRQQTARTPSQYRVQYRSNLEAEV</sequence>
<dbReference type="SMART" id="SM00342">
    <property type="entry name" value="HTH_ARAC"/>
    <property type="match status" value="1"/>
</dbReference>
<evidence type="ECO:0000313" key="6">
    <source>
        <dbReference type="Proteomes" id="UP000838672"/>
    </source>
</evidence>
<evidence type="ECO:0000256" key="2">
    <source>
        <dbReference type="ARBA" id="ARBA00023125"/>
    </source>
</evidence>
<dbReference type="PANTHER" id="PTHR43280">
    <property type="entry name" value="ARAC-FAMILY TRANSCRIPTIONAL REGULATOR"/>
    <property type="match status" value="1"/>
</dbReference>
<gene>
    <name evidence="5" type="primary">rhaR_1</name>
    <name evidence="5" type="ORF">VST7929_00608</name>
</gene>
<dbReference type="Pfam" id="PF12833">
    <property type="entry name" value="HTH_18"/>
    <property type="match status" value="1"/>
</dbReference>
<dbReference type="InterPro" id="IPR011051">
    <property type="entry name" value="RmlC_Cupin_sf"/>
</dbReference>
<reference evidence="5" key="1">
    <citation type="submission" date="2021-11" db="EMBL/GenBank/DDBJ databases">
        <authorList>
            <person name="Rodrigo-Torres L."/>
            <person name="Arahal R. D."/>
            <person name="Lucena T."/>
        </authorList>
    </citation>
    <scope>NUCLEOTIDE SEQUENCE</scope>
    <source>
        <strain evidence="5">CECT 7929</strain>
    </source>
</reference>
<dbReference type="Gene3D" id="1.10.10.60">
    <property type="entry name" value="Homeodomain-like"/>
    <property type="match status" value="2"/>
</dbReference>
<keyword evidence="2" id="KW-0238">DNA-binding</keyword>
<dbReference type="InterPro" id="IPR009057">
    <property type="entry name" value="Homeodomain-like_sf"/>
</dbReference>
<dbReference type="PROSITE" id="PS00041">
    <property type="entry name" value="HTH_ARAC_FAMILY_1"/>
    <property type="match status" value="1"/>
</dbReference>
<organism evidence="5 6">
    <name type="scientific">Vibrio stylophorae</name>
    <dbReference type="NCBI Taxonomy" id="659351"/>
    <lineage>
        <taxon>Bacteria</taxon>
        <taxon>Pseudomonadati</taxon>
        <taxon>Pseudomonadota</taxon>
        <taxon>Gammaproteobacteria</taxon>
        <taxon>Vibrionales</taxon>
        <taxon>Vibrionaceae</taxon>
        <taxon>Vibrio</taxon>
    </lineage>
</organism>
<dbReference type="SUPFAM" id="SSF51182">
    <property type="entry name" value="RmlC-like cupins"/>
    <property type="match status" value="1"/>
</dbReference>